<dbReference type="InterPro" id="IPR050336">
    <property type="entry name" value="Chromosome_partition/occlusion"/>
</dbReference>
<reference evidence="5" key="2">
    <citation type="journal article" date="2019" name="Int. J. Syst. Evol. Microbiol.">
        <title>The Global Catalogue of Microorganisms (GCM) 10K type strain sequencing project: providing services to taxonomists for standard genome sequencing and annotation.</title>
        <authorList>
            <consortium name="The Broad Institute Genomics Platform"/>
            <consortium name="The Broad Institute Genome Sequencing Center for Infectious Disease"/>
            <person name="Wu L."/>
            <person name="Ma J."/>
        </authorList>
    </citation>
    <scope>NUCLEOTIDE SEQUENCE [LARGE SCALE GENOMIC DNA]</scope>
    <source>
        <strain evidence="5">CGMCC 1.15931</strain>
    </source>
</reference>
<dbReference type="SUPFAM" id="SSF109709">
    <property type="entry name" value="KorB DNA-binding domain-like"/>
    <property type="match status" value="1"/>
</dbReference>
<name>A0A6I3T0R0_9BURK</name>
<reference evidence="2" key="4">
    <citation type="submission" date="2024-05" db="EMBL/GenBank/DDBJ databases">
        <authorList>
            <person name="Sun Q."/>
            <person name="Zhou Y."/>
        </authorList>
    </citation>
    <scope>NUCLEOTIDE SEQUENCE</scope>
    <source>
        <strain evidence="2">CGMCC 1.15931</strain>
    </source>
</reference>
<dbReference type="GO" id="GO:0007059">
    <property type="term" value="P:chromosome segregation"/>
    <property type="evidence" value="ECO:0007669"/>
    <property type="project" value="TreeGrafter"/>
</dbReference>
<proteinExistence type="predicted"/>
<dbReference type="Gene3D" id="1.10.10.2830">
    <property type="match status" value="1"/>
</dbReference>
<dbReference type="PANTHER" id="PTHR33375:SF7">
    <property type="entry name" value="CHROMOSOME 2-PARTITIONING PROTEIN PARB-RELATED"/>
    <property type="match status" value="1"/>
</dbReference>
<comment type="caution">
    <text evidence="3">The sequence shown here is derived from an EMBL/GenBank/DDBJ whole genome shotgun (WGS) entry which is preliminary data.</text>
</comment>
<dbReference type="OrthoDB" id="9813122at2"/>
<keyword evidence="5" id="KW-1185">Reference proteome</keyword>
<evidence type="ECO:0000313" key="2">
    <source>
        <dbReference type="EMBL" id="GGC23712.1"/>
    </source>
</evidence>
<feature type="region of interest" description="Disordered" evidence="1">
    <location>
        <begin position="414"/>
        <end position="444"/>
    </location>
</feature>
<dbReference type="EMBL" id="BMKG01000038">
    <property type="protein sequence ID" value="GGC23712.1"/>
    <property type="molecule type" value="Genomic_DNA"/>
</dbReference>
<reference evidence="2" key="1">
    <citation type="journal article" date="2014" name="Int. J. Syst. Evol. Microbiol.">
        <title>Complete genome of a new Firmicutes species belonging to the dominant human colonic microbiota ('Ruminococcus bicirculans') reveals two chromosomes and a selective capacity to utilize plant glucans.</title>
        <authorList>
            <consortium name="NISC Comparative Sequencing Program"/>
            <person name="Wegmann U."/>
            <person name="Louis P."/>
            <person name="Goesmann A."/>
            <person name="Henrissat B."/>
            <person name="Duncan S.H."/>
            <person name="Flint H.J."/>
        </authorList>
    </citation>
    <scope>NUCLEOTIDE SEQUENCE</scope>
    <source>
        <strain evidence="2">CGMCC 1.15931</strain>
    </source>
</reference>
<dbReference type="AlphaFoldDB" id="A0A6I3T0R0"/>
<protein>
    <submittedName>
        <fullName evidence="2">Nuclease</fullName>
    </submittedName>
</protein>
<dbReference type="RefSeq" id="WP_155472212.1">
    <property type="nucleotide sequence ID" value="NZ_BMKG01000038.1"/>
</dbReference>
<accession>A0A6I3T0R0</accession>
<gene>
    <name evidence="2" type="ORF">GCM10011572_51570</name>
    <name evidence="3" type="ORF">GM672_19555</name>
</gene>
<dbReference type="PANTHER" id="PTHR33375">
    <property type="entry name" value="CHROMOSOME-PARTITIONING PROTEIN PARB-RELATED"/>
    <property type="match status" value="1"/>
</dbReference>
<evidence type="ECO:0000313" key="3">
    <source>
        <dbReference type="EMBL" id="MTV54929.1"/>
    </source>
</evidence>
<organism evidence="3 4">
    <name type="scientific">Pseudoduganella buxea</name>
    <dbReference type="NCBI Taxonomy" id="1949069"/>
    <lineage>
        <taxon>Bacteria</taxon>
        <taxon>Pseudomonadati</taxon>
        <taxon>Pseudomonadota</taxon>
        <taxon>Betaproteobacteria</taxon>
        <taxon>Burkholderiales</taxon>
        <taxon>Oxalobacteraceae</taxon>
        <taxon>Telluria group</taxon>
        <taxon>Pseudoduganella</taxon>
    </lineage>
</organism>
<dbReference type="EMBL" id="WNKZ01000065">
    <property type="protein sequence ID" value="MTV54929.1"/>
    <property type="molecule type" value="Genomic_DNA"/>
</dbReference>
<dbReference type="Proteomes" id="UP000430634">
    <property type="component" value="Unassembled WGS sequence"/>
</dbReference>
<reference evidence="3 4" key="3">
    <citation type="submission" date="2019-11" db="EMBL/GenBank/DDBJ databases">
        <title>Type strains purchased from KCTC, JCM and DSMZ.</title>
        <authorList>
            <person name="Lu H."/>
        </authorList>
    </citation>
    <scope>NUCLEOTIDE SEQUENCE [LARGE SCALE GENOMIC DNA]</scope>
    <source>
        <strain evidence="3 4">KCTC 52429</strain>
    </source>
</reference>
<feature type="compositionally biased region" description="Low complexity" evidence="1">
    <location>
        <begin position="426"/>
        <end position="438"/>
    </location>
</feature>
<evidence type="ECO:0000313" key="4">
    <source>
        <dbReference type="Proteomes" id="UP000430634"/>
    </source>
</evidence>
<dbReference type="Proteomes" id="UP000622638">
    <property type="component" value="Unassembled WGS sequence"/>
</dbReference>
<evidence type="ECO:0000313" key="5">
    <source>
        <dbReference type="Proteomes" id="UP000622638"/>
    </source>
</evidence>
<dbReference type="GO" id="GO:0005694">
    <property type="term" value="C:chromosome"/>
    <property type="evidence" value="ECO:0007669"/>
    <property type="project" value="TreeGrafter"/>
</dbReference>
<sequence length="641" mass="70933">MDTAQSTTSKDAGVHRHRAQLAANAETALRHATIRHARHDQMVVSKYNVRKRQPDNTVLKGLVITHGVLQNLICFEQLKNGKPTGLLEIVSGRQRHTVVGEAIAEGLLPEDYGIPYLLVTEDEAIDISLAENCGRVDMHPADLADAMLALAQHGRAIDDIALTYSLAPIEVRRRLKLAKVAPRLFELYRNDQATLQQMIALTITDSHKAQEHAWEALPANRRMPAELRRLLTSRAIDISTDRLGKYVGMPAYEHAGGVIRRDLFSDTGTGYIEDTALLYRLATNKLQRYRDKLMKSEKLHWVDMELDGGPALSQYRNVRHIPAPLSEQQTLWLNAMQERLALLDERLAAIDDDENDASYQDIVSERDELVAQLHAIHYTRSLIPHPEDLPLAGAVVYVGADGVVQVVRHLMRPGDADKMRGPTQEPAAAPVRPRATVPPEDRLTPDLISHRTAALQAELIDKADIALRYVTYVLVQQVLAAGAATAMAQIQLVRSPLVGTAASGPAAKAIAERRSALGALLPSDGKSLLTWMTEQDDATVLQILAYCVATAIDTKRTDAKSSPEFRVLAQALKLEMRKWWSPTAAHYFKHLTKAKMIEIVRTAISDEAAVPLEKLPKEVVACAAERALSNSRWLPTALRID</sequence>
<evidence type="ECO:0000256" key="1">
    <source>
        <dbReference type="SAM" id="MobiDB-lite"/>
    </source>
</evidence>